<geneLocation type="plasmid" evidence="4">
    <name>plasmid2</name>
</geneLocation>
<dbReference type="PANTHER" id="PTHR47396">
    <property type="entry name" value="TYPE I RESTRICTION ENZYME ECOKI R PROTEIN"/>
    <property type="match status" value="1"/>
</dbReference>
<feature type="region of interest" description="Disordered" evidence="1">
    <location>
        <begin position="546"/>
        <end position="576"/>
    </location>
</feature>
<dbReference type="Pfam" id="PF00271">
    <property type="entry name" value="Helicase_C"/>
    <property type="match status" value="1"/>
</dbReference>
<dbReference type="GO" id="GO:0016787">
    <property type="term" value="F:hydrolase activity"/>
    <property type="evidence" value="ECO:0007669"/>
    <property type="project" value="InterPro"/>
</dbReference>
<protein>
    <submittedName>
        <fullName evidence="4">Putative helicase</fullName>
    </submittedName>
</protein>
<dbReference type="InterPro" id="IPR001650">
    <property type="entry name" value="Helicase_C-like"/>
</dbReference>
<dbReference type="Gene3D" id="3.40.50.300">
    <property type="entry name" value="P-loop containing nucleotide triphosphate hydrolases"/>
    <property type="match status" value="2"/>
</dbReference>
<keyword evidence="4" id="KW-0067">ATP-binding</keyword>
<dbReference type="SMART" id="SM00490">
    <property type="entry name" value="HELICc"/>
    <property type="match status" value="1"/>
</dbReference>
<evidence type="ECO:0000259" key="2">
    <source>
        <dbReference type="PROSITE" id="PS51192"/>
    </source>
</evidence>
<keyword evidence="4" id="KW-0347">Helicase</keyword>
<accession>A0A1Z4KVV9</accession>
<dbReference type="GO" id="GO:0005524">
    <property type="term" value="F:ATP binding"/>
    <property type="evidence" value="ECO:0007669"/>
    <property type="project" value="InterPro"/>
</dbReference>
<dbReference type="EMBL" id="AP018218">
    <property type="protein sequence ID" value="BAY73165.1"/>
    <property type="molecule type" value="Genomic_DNA"/>
</dbReference>
<dbReference type="PROSITE" id="PS51192">
    <property type="entry name" value="HELICASE_ATP_BIND_1"/>
    <property type="match status" value="1"/>
</dbReference>
<dbReference type="PROSITE" id="PS51194">
    <property type="entry name" value="HELICASE_CTER"/>
    <property type="match status" value="1"/>
</dbReference>
<feature type="domain" description="Helicase ATP-binding" evidence="2">
    <location>
        <begin position="23"/>
        <end position="173"/>
    </location>
</feature>
<keyword evidence="4" id="KW-0378">Hydrolase</keyword>
<dbReference type="AlphaFoldDB" id="A0A1Z4KVV9"/>
<dbReference type="GO" id="GO:0005829">
    <property type="term" value="C:cytosol"/>
    <property type="evidence" value="ECO:0007669"/>
    <property type="project" value="TreeGrafter"/>
</dbReference>
<name>A0A1Z4KVV9_ANAVA</name>
<organism evidence="4 5">
    <name type="scientific">Trichormus variabilis NIES-23</name>
    <dbReference type="NCBI Taxonomy" id="1973479"/>
    <lineage>
        <taxon>Bacteria</taxon>
        <taxon>Bacillati</taxon>
        <taxon>Cyanobacteriota</taxon>
        <taxon>Cyanophyceae</taxon>
        <taxon>Nostocales</taxon>
        <taxon>Nostocaceae</taxon>
        <taxon>Trichormus</taxon>
    </lineage>
</organism>
<dbReference type="Proteomes" id="UP000217507">
    <property type="component" value="Plasmid Plasmid2 dna"/>
</dbReference>
<dbReference type="InterPro" id="IPR027417">
    <property type="entry name" value="P-loop_NTPase"/>
</dbReference>
<keyword evidence="4" id="KW-0614">Plasmid</keyword>
<dbReference type="InterPro" id="IPR014001">
    <property type="entry name" value="Helicase_ATP-bd"/>
</dbReference>
<reference evidence="4 5" key="1">
    <citation type="submission" date="2017-06" db="EMBL/GenBank/DDBJ databases">
        <title>Genome sequencing of cyanobaciteial culture collection at National Institute for Environmental Studies (NIES).</title>
        <authorList>
            <person name="Hirose Y."/>
            <person name="Shimura Y."/>
            <person name="Fujisawa T."/>
            <person name="Nakamura Y."/>
            <person name="Kawachi M."/>
        </authorList>
    </citation>
    <scope>NUCLEOTIDE SEQUENCE [LARGE SCALE GENOMIC DNA]</scope>
    <source>
        <strain evidence="4 5">NIES-23</strain>
        <plasmid evidence="5">Plasmid Plasmid2 dna</plasmid>
    </source>
</reference>
<proteinExistence type="predicted"/>
<dbReference type="GO" id="GO:0004386">
    <property type="term" value="F:helicase activity"/>
    <property type="evidence" value="ECO:0007669"/>
    <property type="project" value="UniProtKB-KW"/>
</dbReference>
<dbReference type="PANTHER" id="PTHR47396:SF1">
    <property type="entry name" value="ATP-DEPENDENT HELICASE IRC3-RELATED"/>
    <property type="match status" value="1"/>
</dbReference>
<evidence type="ECO:0000313" key="5">
    <source>
        <dbReference type="Proteomes" id="UP000217507"/>
    </source>
</evidence>
<dbReference type="InterPro" id="IPR050742">
    <property type="entry name" value="Helicase_Restrict-Modif_Enz"/>
</dbReference>
<sequence length="681" mass="77382">MTKVACIYELRNYQHQWIKDIWNSWKRGNRRVLAQLPTGAGKTICFAHICQKFFQKQQKVLVIAHRIELITQAAEKLEQIVGEPVGIIKGGCAAHPERRIQVASIQTLARRDILELPLNIGLLLFDEAHHSSASSYRRLIEHYQEAQILGVTATPQRIDGQGFQELFDDLVVGISTSTLIKEGYLSKFRLFTTNQTISTIGVKKSRGDFRAKELAVAVTSQIGVDEIFQNYLKYAKNLRTVIFACSLEHSRALAAKFRRNGIKAEHLDGETPPELRVQILERFRGGETQVITNYEILTEGYDCPNIECIYCVRPTESSTLWLQMTGRVLRTHTLKPTAVIIDVTDNWKKHGLPDEQRQWSLEAKTLTASSSLGLIQCPHCTHAFKPLSHELAIVDGEIGEDGLLIEHHEAICPNCGQAVEFTTKETTEPILEKTYRIRIRHSLNIDLTEIDLSVSGTRLEMVYDMLYEQRLKNAQPAKIYKAIFMTFIERMSEFTLGDWRAIVKMIEPTELAITKKAWELYQEALDRHKNRLLALSFIEQRKLKNQDNPQGIKSTTDKPQTLGSTSKESVPKQQPQSPLIKENLGNVYFQRKYAQEWQKSLAKCSVTTAEFLSQNAGLFHVETTPKFVNISLEIENVPDLKLKLKEVYNSTEIQSAFSQGFGKQAKVMLRLAPSQTQSQSA</sequence>
<dbReference type="InterPro" id="IPR006935">
    <property type="entry name" value="Helicase/UvrB_N"/>
</dbReference>
<evidence type="ECO:0000313" key="4">
    <source>
        <dbReference type="EMBL" id="BAY73165.1"/>
    </source>
</evidence>
<gene>
    <name evidence="4" type="ORF">NIES23_59930</name>
</gene>
<dbReference type="Pfam" id="PF04851">
    <property type="entry name" value="ResIII"/>
    <property type="match status" value="1"/>
</dbReference>
<feature type="domain" description="Helicase C-terminal" evidence="3">
    <location>
        <begin position="226"/>
        <end position="373"/>
    </location>
</feature>
<keyword evidence="4" id="KW-0547">Nucleotide-binding</keyword>
<evidence type="ECO:0000256" key="1">
    <source>
        <dbReference type="SAM" id="MobiDB-lite"/>
    </source>
</evidence>
<dbReference type="SMART" id="SM00487">
    <property type="entry name" value="DEXDc"/>
    <property type="match status" value="1"/>
</dbReference>
<dbReference type="SUPFAM" id="SSF52540">
    <property type="entry name" value="P-loop containing nucleoside triphosphate hydrolases"/>
    <property type="match status" value="1"/>
</dbReference>
<dbReference type="GO" id="GO:0003677">
    <property type="term" value="F:DNA binding"/>
    <property type="evidence" value="ECO:0007669"/>
    <property type="project" value="InterPro"/>
</dbReference>
<evidence type="ECO:0000259" key="3">
    <source>
        <dbReference type="PROSITE" id="PS51194"/>
    </source>
</evidence>